<dbReference type="STRING" id="1184267.A11Q_248"/>
<feature type="region of interest" description="Disordered" evidence="1">
    <location>
        <begin position="135"/>
        <end position="159"/>
    </location>
</feature>
<name>M4V5M9_9BACT</name>
<keyword evidence="2" id="KW-0732">Signal</keyword>
<dbReference type="RefSeq" id="WP_015468958.1">
    <property type="nucleotide sequence ID" value="NC_020813.1"/>
</dbReference>
<feature type="chain" id="PRO_5004059884" evidence="2">
    <location>
        <begin position="27"/>
        <end position="159"/>
    </location>
</feature>
<evidence type="ECO:0000256" key="1">
    <source>
        <dbReference type="SAM" id="MobiDB-lite"/>
    </source>
</evidence>
<evidence type="ECO:0000256" key="2">
    <source>
        <dbReference type="SAM" id="SignalP"/>
    </source>
</evidence>
<keyword evidence="4" id="KW-1185">Reference proteome</keyword>
<reference evidence="3 4" key="1">
    <citation type="journal article" date="2013" name="ISME J.">
        <title>By their genes ye shall know them: genomic signatures of predatory bacteria.</title>
        <authorList>
            <person name="Pasternak Z."/>
            <person name="Pietrokovski S."/>
            <person name="Rotem O."/>
            <person name="Gophna U."/>
            <person name="Lurie-Weinberger M.N."/>
            <person name="Jurkevitch E."/>
        </authorList>
    </citation>
    <scope>NUCLEOTIDE SEQUENCE [LARGE SCALE GENOMIC DNA]</scope>
    <source>
        <strain evidence="3 4">JSS</strain>
    </source>
</reference>
<dbReference type="KEGG" id="bex:A11Q_248"/>
<evidence type="ECO:0000313" key="3">
    <source>
        <dbReference type="EMBL" id="AGH94468.1"/>
    </source>
</evidence>
<gene>
    <name evidence="3" type="ORF">A11Q_248</name>
</gene>
<feature type="signal peptide" evidence="2">
    <location>
        <begin position="1"/>
        <end position="26"/>
    </location>
</feature>
<dbReference type="PATRIC" id="fig|1184267.3.peg.250"/>
<organism evidence="3 4">
    <name type="scientific">Pseudobdellovibrio exovorus JSS</name>
    <dbReference type="NCBI Taxonomy" id="1184267"/>
    <lineage>
        <taxon>Bacteria</taxon>
        <taxon>Pseudomonadati</taxon>
        <taxon>Bdellovibrionota</taxon>
        <taxon>Bdellovibrionia</taxon>
        <taxon>Bdellovibrionales</taxon>
        <taxon>Pseudobdellovibrionaceae</taxon>
        <taxon>Pseudobdellovibrio</taxon>
    </lineage>
</organism>
<accession>M4V5M9</accession>
<dbReference type="Proteomes" id="UP000012040">
    <property type="component" value="Chromosome"/>
</dbReference>
<feature type="compositionally biased region" description="Basic and acidic residues" evidence="1">
    <location>
        <begin position="138"/>
        <end position="159"/>
    </location>
</feature>
<dbReference type="eggNOG" id="ENOG5031V3G">
    <property type="taxonomic scope" value="Bacteria"/>
</dbReference>
<protein>
    <submittedName>
        <fullName evidence="3">Uncharacterized protein</fullName>
    </submittedName>
</protein>
<dbReference type="HOGENOM" id="CLU_1841210_0_0_7"/>
<dbReference type="EMBL" id="CP003537">
    <property type="protein sequence ID" value="AGH94468.1"/>
    <property type="molecule type" value="Genomic_DNA"/>
</dbReference>
<dbReference type="AlphaFoldDB" id="M4V5M9"/>
<sequence>MSFLKNLSLVLAFFASVVLTGTQSLAHGEDQEGPHGGHIQMPASFHTEVIPDKDGSFHIFLLDMNFKNPTIKDSEIQARITSGKKTTQLQCNVMGNNHFHCLAKGNKTPRTGILFLKAKREGVQAQMEAQYKLPLKPFKSEEAAKSGAEPKTESKAHHH</sequence>
<proteinExistence type="predicted"/>
<evidence type="ECO:0000313" key="4">
    <source>
        <dbReference type="Proteomes" id="UP000012040"/>
    </source>
</evidence>